<accession>A0A1F7FAF7</accession>
<dbReference type="Proteomes" id="UP000179243">
    <property type="component" value="Unassembled WGS sequence"/>
</dbReference>
<feature type="chain" id="PRO_5009528544" evidence="1">
    <location>
        <begin position="24"/>
        <end position="148"/>
    </location>
</feature>
<dbReference type="PROSITE" id="PS51257">
    <property type="entry name" value="PROKAR_LIPOPROTEIN"/>
    <property type="match status" value="1"/>
</dbReference>
<organism evidence="2 3">
    <name type="scientific">Candidatus Raymondbacteria bacterium RIFOXYD12_FULL_49_13</name>
    <dbReference type="NCBI Taxonomy" id="1817890"/>
    <lineage>
        <taxon>Bacteria</taxon>
        <taxon>Raymondiibacteriota</taxon>
    </lineage>
</organism>
<evidence type="ECO:0000313" key="3">
    <source>
        <dbReference type="Proteomes" id="UP000179243"/>
    </source>
</evidence>
<comment type="caution">
    <text evidence="2">The sequence shown here is derived from an EMBL/GenBank/DDBJ whole genome shotgun (WGS) entry which is preliminary data.</text>
</comment>
<feature type="signal peptide" evidence="1">
    <location>
        <begin position="1"/>
        <end position="23"/>
    </location>
</feature>
<proteinExistence type="predicted"/>
<keyword evidence="1" id="KW-0732">Signal</keyword>
<sequence length="148" mass="15742">MLKIFLRVFACCAVAWVAGCTVAINDPPPLTTVEAENNLNSMSVDVSGTTTNVDGIDLESVTIGDVFFTSIAYGTTSYEKVTNRSGNVSVTIGTAVVYTTVLGQTVPIEFQNISQMSTTITPERLNTVVFNQTTAGVIFQALAKTSVF</sequence>
<name>A0A1F7FAF7_UNCRA</name>
<dbReference type="EMBL" id="MFYX01000084">
    <property type="protein sequence ID" value="OGK03640.1"/>
    <property type="molecule type" value="Genomic_DNA"/>
</dbReference>
<evidence type="ECO:0000313" key="2">
    <source>
        <dbReference type="EMBL" id="OGK03640.1"/>
    </source>
</evidence>
<reference evidence="2 3" key="1">
    <citation type="journal article" date="2016" name="Nat. Commun.">
        <title>Thousands of microbial genomes shed light on interconnected biogeochemical processes in an aquifer system.</title>
        <authorList>
            <person name="Anantharaman K."/>
            <person name="Brown C.T."/>
            <person name="Hug L.A."/>
            <person name="Sharon I."/>
            <person name="Castelle C.J."/>
            <person name="Probst A.J."/>
            <person name="Thomas B.C."/>
            <person name="Singh A."/>
            <person name="Wilkins M.J."/>
            <person name="Karaoz U."/>
            <person name="Brodie E.L."/>
            <person name="Williams K.H."/>
            <person name="Hubbard S.S."/>
            <person name="Banfield J.F."/>
        </authorList>
    </citation>
    <scope>NUCLEOTIDE SEQUENCE [LARGE SCALE GENOMIC DNA]</scope>
</reference>
<evidence type="ECO:0000256" key="1">
    <source>
        <dbReference type="SAM" id="SignalP"/>
    </source>
</evidence>
<dbReference type="AlphaFoldDB" id="A0A1F7FAF7"/>
<protein>
    <submittedName>
        <fullName evidence="2">Uncharacterized protein</fullName>
    </submittedName>
</protein>
<gene>
    <name evidence="2" type="ORF">A2519_02615</name>
</gene>